<sequence length="61" mass="7105">MVRISGNDYIKFITQQVVSYMDSPKEERIKRKTKNRNKAGVSSRWFGVLPLAIRLFMKKSG</sequence>
<reference evidence="1 2" key="1">
    <citation type="submission" date="2023-10" db="EMBL/GenBank/DDBJ databases">
        <title>Virgibacillus halophilus 5B73C genome.</title>
        <authorList>
            <person name="Miliotis G."/>
            <person name="Sengupta P."/>
            <person name="Hameed A."/>
            <person name="Chuvochina M."/>
            <person name="Mcdonagh F."/>
            <person name="Simpson A.C."/>
            <person name="Singh N.K."/>
            <person name="Rekha P.D."/>
            <person name="Raman K."/>
            <person name="Hugenholtz P."/>
            <person name="Venkateswaran K."/>
        </authorList>
    </citation>
    <scope>NUCLEOTIDE SEQUENCE [LARGE SCALE GENOMIC DNA]</scope>
    <source>
        <strain evidence="1 2">5B73C</strain>
    </source>
</reference>
<proteinExistence type="predicted"/>
<comment type="caution">
    <text evidence="1">The sequence shown here is derived from an EMBL/GenBank/DDBJ whole genome shotgun (WGS) entry which is preliminary data.</text>
</comment>
<accession>A0ABU5CCD8</accession>
<gene>
    <name evidence="1" type="ORF">RWE15_23165</name>
</gene>
<dbReference type="Pfam" id="PF14038">
    <property type="entry name" value="YqzE"/>
    <property type="match status" value="1"/>
</dbReference>
<dbReference type="EMBL" id="JAWDIP010000004">
    <property type="protein sequence ID" value="MDY0396670.1"/>
    <property type="molecule type" value="Genomic_DNA"/>
</dbReference>
<evidence type="ECO:0000313" key="2">
    <source>
        <dbReference type="Proteomes" id="UP001281447"/>
    </source>
</evidence>
<protein>
    <submittedName>
        <fullName evidence="1">YqzE family protein</fullName>
    </submittedName>
</protein>
<organism evidence="1 2">
    <name type="scientific">Tigheibacillus halophilus</name>
    <dbReference type="NCBI Taxonomy" id="361280"/>
    <lineage>
        <taxon>Bacteria</taxon>
        <taxon>Bacillati</taxon>
        <taxon>Bacillota</taxon>
        <taxon>Bacilli</taxon>
        <taxon>Bacillales</taxon>
        <taxon>Bacillaceae</taxon>
        <taxon>Tigheibacillus</taxon>
    </lineage>
</organism>
<keyword evidence="2" id="KW-1185">Reference proteome</keyword>
<dbReference type="Proteomes" id="UP001281447">
    <property type="component" value="Unassembled WGS sequence"/>
</dbReference>
<dbReference type="RefSeq" id="WP_390353691.1">
    <property type="nucleotide sequence ID" value="NZ_JBHUIZ010000003.1"/>
</dbReference>
<evidence type="ECO:0000313" key="1">
    <source>
        <dbReference type="EMBL" id="MDY0396670.1"/>
    </source>
</evidence>
<dbReference type="InterPro" id="IPR025622">
    <property type="entry name" value="YqzE"/>
</dbReference>
<name>A0ABU5CCD8_9BACI</name>